<evidence type="ECO:0000313" key="2">
    <source>
        <dbReference type="Proteomes" id="UP000297453"/>
    </source>
</evidence>
<reference evidence="1" key="1">
    <citation type="journal article" date="2019" name="PLoS Negl. Trop. Dis.">
        <title>Revisiting the worldwide diversity of Leptospira species in the environment.</title>
        <authorList>
            <person name="Vincent A.T."/>
            <person name="Schiettekatte O."/>
            <person name="Bourhy P."/>
            <person name="Veyrier F.J."/>
            <person name="Picardeau M."/>
        </authorList>
    </citation>
    <scope>NUCLEOTIDE SEQUENCE [LARGE SCALE GENOMIC DNA]</scope>
    <source>
        <strain evidence="1">SSS9</strain>
    </source>
</reference>
<organism evidence="1 2">
    <name type="scientific">Leptospira semungkisensis</name>
    <dbReference type="NCBI Taxonomy" id="2484985"/>
    <lineage>
        <taxon>Bacteria</taxon>
        <taxon>Pseudomonadati</taxon>
        <taxon>Spirochaetota</taxon>
        <taxon>Spirochaetia</taxon>
        <taxon>Leptospirales</taxon>
        <taxon>Leptospiraceae</taxon>
        <taxon>Leptospira</taxon>
    </lineage>
</organism>
<comment type="caution">
    <text evidence="1">The sequence shown here is derived from an EMBL/GenBank/DDBJ whole genome shotgun (WGS) entry which is preliminary data.</text>
</comment>
<dbReference type="OrthoDB" id="344137at2"/>
<accession>A0A4R9FMS1</accession>
<dbReference type="Proteomes" id="UP000297453">
    <property type="component" value="Unassembled WGS sequence"/>
</dbReference>
<protein>
    <submittedName>
        <fullName evidence="1">Uncharacterized protein</fullName>
    </submittedName>
</protein>
<gene>
    <name evidence="1" type="ORF">EHO59_15390</name>
</gene>
<name>A0A4R9FMS1_9LEPT</name>
<dbReference type="EMBL" id="RQEP01000019">
    <property type="protein sequence ID" value="TGJ99743.1"/>
    <property type="molecule type" value="Genomic_DNA"/>
</dbReference>
<evidence type="ECO:0000313" key="1">
    <source>
        <dbReference type="EMBL" id="TGJ99743.1"/>
    </source>
</evidence>
<sequence length="202" mass="23830">MFRILWILLLPYFTLNCYPPSWVRELPKTPQTSVDAELQGSYEKRLPPYSPYTSVSYRENHSENLKFDKTTRSFRKHYEREIEEKGLIHKFRVVGKGKYKSKGNWVLLQTEKIESEESVWKNGKQISRTGVNTVASSHKLLYHYDASSDSLIPMLYETGYREKSFGVVDGTKTPYAEDELFRLSRRNYTLKEYQGHAYFKSK</sequence>
<keyword evidence="2" id="KW-1185">Reference proteome</keyword>
<proteinExistence type="predicted"/>
<dbReference type="AlphaFoldDB" id="A0A4R9FMS1"/>